<accession>A0A517XZ88</accession>
<evidence type="ECO:0000313" key="2">
    <source>
        <dbReference type="EMBL" id="QDU22826.1"/>
    </source>
</evidence>
<dbReference type="EMBL" id="CP036273">
    <property type="protein sequence ID" value="QDU22826.1"/>
    <property type="molecule type" value="Genomic_DNA"/>
</dbReference>
<dbReference type="AlphaFoldDB" id="A0A517XZ88"/>
<feature type="region of interest" description="Disordered" evidence="1">
    <location>
        <begin position="1"/>
        <end position="33"/>
    </location>
</feature>
<reference evidence="2 3" key="1">
    <citation type="submission" date="2019-02" db="EMBL/GenBank/DDBJ databases">
        <title>Deep-cultivation of Planctomycetes and their phenomic and genomic characterization uncovers novel biology.</title>
        <authorList>
            <person name="Wiegand S."/>
            <person name="Jogler M."/>
            <person name="Boedeker C."/>
            <person name="Pinto D."/>
            <person name="Vollmers J."/>
            <person name="Rivas-Marin E."/>
            <person name="Kohn T."/>
            <person name="Peeters S.H."/>
            <person name="Heuer A."/>
            <person name="Rast P."/>
            <person name="Oberbeckmann S."/>
            <person name="Bunk B."/>
            <person name="Jeske O."/>
            <person name="Meyerdierks A."/>
            <person name="Storesund J.E."/>
            <person name="Kallscheuer N."/>
            <person name="Luecker S."/>
            <person name="Lage O.M."/>
            <person name="Pohl T."/>
            <person name="Merkel B.J."/>
            <person name="Hornburger P."/>
            <person name="Mueller R.-W."/>
            <person name="Bruemmer F."/>
            <person name="Labrenz M."/>
            <person name="Spormann A.M."/>
            <person name="Op den Camp H."/>
            <person name="Overmann J."/>
            <person name="Amann R."/>
            <person name="Jetten M.S.M."/>
            <person name="Mascher T."/>
            <person name="Medema M.H."/>
            <person name="Devos D.P."/>
            <person name="Kaster A.-K."/>
            <person name="Ovreas L."/>
            <person name="Rohde M."/>
            <person name="Galperin M.Y."/>
            <person name="Jogler C."/>
        </authorList>
    </citation>
    <scope>NUCLEOTIDE SEQUENCE [LARGE SCALE GENOMIC DNA]</scope>
    <source>
        <strain evidence="2 3">ETA_A1</strain>
    </source>
</reference>
<evidence type="ECO:0000313" key="3">
    <source>
        <dbReference type="Proteomes" id="UP000319576"/>
    </source>
</evidence>
<gene>
    <name evidence="2" type="ORF">ETAA1_48140</name>
</gene>
<sequence>MGIQHKRKELRTANKRRRKKKKHEARSTKKYKA</sequence>
<keyword evidence="3" id="KW-1185">Reference proteome</keyword>
<dbReference type="KEGG" id="uli:ETAA1_48140"/>
<proteinExistence type="predicted"/>
<protein>
    <submittedName>
        <fullName evidence="2">Uncharacterized protein</fullName>
    </submittedName>
</protein>
<organism evidence="2 3">
    <name type="scientific">Urbifossiella limnaea</name>
    <dbReference type="NCBI Taxonomy" id="2528023"/>
    <lineage>
        <taxon>Bacteria</taxon>
        <taxon>Pseudomonadati</taxon>
        <taxon>Planctomycetota</taxon>
        <taxon>Planctomycetia</taxon>
        <taxon>Gemmatales</taxon>
        <taxon>Gemmataceae</taxon>
        <taxon>Urbifossiella</taxon>
    </lineage>
</organism>
<evidence type="ECO:0000256" key="1">
    <source>
        <dbReference type="SAM" id="MobiDB-lite"/>
    </source>
</evidence>
<name>A0A517XZ88_9BACT</name>
<dbReference type="Proteomes" id="UP000319576">
    <property type="component" value="Chromosome"/>
</dbReference>